<evidence type="ECO:0000256" key="1">
    <source>
        <dbReference type="SAM" id="SignalP"/>
    </source>
</evidence>
<dbReference type="InterPro" id="IPR011050">
    <property type="entry name" value="Pectin_lyase_fold/virulence"/>
</dbReference>
<keyword evidence="1" id="KW-0732">Signal</keyword>
<evidence type="ECO:0000313" key="3">
    <source>
        <dbReference type="EMBL" id="KKP65488.1"/>
    </source>
</evidence>
<dbReference type="Pfam" id="PF13229">
    <property type="entry name" value="Beta_helix"/>
    <property type="match status" value="1"/>
</dbReference>
<dbReference type="Gene3D" id="2.160.20.10">
    <property type="entry name" value="Single-stranded right-handed beta-helix, Pectin lyase-like"/>
    <property type="match status" value="2"/>
</dbReference>
<feature type="signal peptide" evidence="1">
    <location>
        <begin position="1"/>
        <end position="24"/>
    </location>
</feature>
<proteinExistence type="predicted"/>
<dbReference type="EMBL" id="LBPY01000027">
    <property type="protein sequence ID" value="KKP65488.1"/>
    <property type="molecule type" value="Genomic_DNA"/>
</dbReference>
<gene>
    <name evidence="3" type="ORF">UR64_C0027G0001</name>
</gene>
<dbReference type="SMART" id="SM00710">
    <property type="entry name" value="PbH1"/>
    <property type="match status" value="7"/>
</dbReference>
<organism evidence="3 4">
    <name type="scientific">Candidatus Nomurabacteria bacterium GW2011_GWE1_35_16</name>
    <dbReference type="NCBI Taxonomy" id="1618761"/>
    <lineage>
        <taxon>Bacteria</taxon>
        <taxon>Candidatus Nomuraibacteriota</taxon>
    </lineage>
</organism>
<sequence>MKKIFLTTIFFLLIFLLHTSTSFAATYYVSNTGLDTNNGISSSTPWQTISKVNSFTFASGDSILFNKGDTFYGNLIIPRSSLTISSYGSGEKPIISGFQTITGWTETSPGSGIYSAPSNATSSLNMVTIDGVNTPMGRWPKTGWSTFESFSGRTSITDNQLTSTPNWTGAEVVIKKNNWTIDRSVITNHTNNTITYTSGSTYNPVSVDGVYGYFIQKSLNTLTQMGDWYTDGVNLYMYFGSNNPNSYVVKASTIDKVITIDSKNTVTINDLTIEGGNVYGIYAYLSVTINITNSNIQFNGDTGVFGNSNTVITVDNCNVNNNNGFGVYITSTSATLSNSIVDSNGMFAGMGRVDGISYSGVYVRSTGGLIEYNQVTNAGYNGIMFYNNNFIVRYNKVDGTNSLITDGAGIYTFNGNPASPNTGQKVYNNIVINGGANGLYNDNSANNIEWYNNVISNVAKYGIHMNDGYSNSIHNNIFNNATLGGISIQNLYLLEGYNHDNTIYSNTVSQGVNTSHMTLLGDGRTYTVGNFGTSDNNAFIAESSGLNLHHELHVLPSYGLTNYTFANWKAFTGKETNSTLTTATLSSILFDYNASQSNKTVSLSVPMIDGLGTKYTGSTILLPYTGIVLVPDPNPATPSATTFTLTGPISGSINTTSTNFTITPNNTYTGTITITPSGVGSTGISPIIKTFSSSSAPQTFTITPTVAGSITLTPSNNGGLTNPSNLTYTSNAVISTTYTLSYTANANGTLTGTTSQTVNSGTSGTAITA</sequence>
<comment type="caution">
    <text evidence="3">The sequence shown here is derived from an EMBL/GenBank/DDBJ whole genome shotgun (WGS) entry which is preliminary data.</text>
</comment>
<dbReference type="PANTHER" id="PTHR36453">
    <property type="entry name" value="SECRETED PROTEIN-RELATED"/>
    <property type="match status" value="1"/>
</dbReference>
<accession>A0A0G0B7Y2</accession>
<feature type="chain" id="PRO_5002531401" evidence="1">
    <location>
        <begin position="25"/>
        <end position="769"/>
    </location>
</feature>
<dbReference type="InterPro" id="IPR012334">
    <property type="entry name" value="Pectin_lyas_fold"/>
</dbReference>
<dbReference type="InterPro" id="IPR039448">
    <property type="entry name" value="Beta_helix"/>
</dbReference>
<dbReference type="PANTHER" id="PTHR36453:SF1">
    <property type="entry name" value="RIGHT HANDED BETA HELIX DOMAIN-CONTAINING PROTEIN"/>
    <property type="match status" value="1"/>
</dbReference>
<dbReference type="InterPro" id="IPR006626">
    <property type="entry name" value="PbH1"/>
</dbReference>
<dbReference type="PATRIC" id="fig|1618761.3.peg.833"/>
<feature type="non-terminal residue" evidence="3">
    <location>
        <position position="769"/>
    </location>
</feature>
<dbReference type="SUPFAM" id="SSF51126">
    <property type="entry name" value="Pectin lyase-like"/>
    <property type="match status" value="2"/>
</dbReference>
<name>A0A0G0B7Y2_9BACT</name>
<evidence type="ECO:0000313" key="4">
    <source>
        <dbReference type="Proteomes" id="UP000034952"/>
    </source>
</evidence>
<feature type="domain" description="Right handed beta helix" evidence="2">
    <location>
        <begin position="258"/>
        <end position="416"/>
    </location>
</feature>
<reference evidence="3 4" key="1">
    <citation type="journal article" date="2015" name="Nature">
        <title>rRNA introns, odd ribosomes, and small enigmatic genomes across a large radiation of phyla.</title>
        <authorList>
            <person name="Brown C.T."/>
            <person name="Hug L.A."/>
            <person name="Thomas B.C."/>
            <person name="Sharon I."/>
            <person name="Castelle C.J."/>
            <person name="Singh A."/>
            <person name="Wilkins M.J."/>
            <person name="Williams K.H."/>
            <person name="Banfield J.F."/>
        </authorList>
    </citation>
    <scope>NUCLEOTIDE SEQUENCE [LARGE SCALE GENOMIC DNA]</scope>
</reference>
<dbReference type="Proteomes" id="UP000034952">
    <property type="component" value="Unassembled WGS sequence"/>
</dbReference>
<protein>
    <submittedName>
        <fullName evidence="3">Parallel beta-helix repeat containing protein</fullName>
    </submittedName>
</protein>
<dbReference type="AlphaFoldDB" id="A0A0G0B7Y2"/>
<evidence type="ECO:0000259" key="2">
    <source>
        <dbReference type="Pfam" id="PF13229"/>
    </source>
</evidence>